<name>A0A9D5R8J6_9FIRM</name>
<gene>
    <name evidence="3" type="ORF">INF28_06085</name>
</gene>
<dbReference type="InterPro" id="IPR011765">
    <property type="entry name" value="Pept_M16_N"/>
</dbReference>
<protein>
    <submittedName>
        <fullName evidence="3">Insulinase family protein</fullName>
    </submittedName>
</protein>
<organism evidence="3 4">
    <name type="scientific">Ructibacterium gallinarum</name>
    <dbReference type="NCBI Taxonomy" id="2779355"/>
    <lineage>
        <taxon>Bacteria</taxon>
        <taxon>Bacillati</taxon>
        <taxon>Bacillota</taxon>
        <taxon>Clostridia</taxon>
        <taxon>Eubacteriales</taxon>
        <taxon>Oscillospiraceae</taxon>
        <taxon>Ructibacterium</taxon>
    </lineage>
</organism>
<dbReference type="SUPFAM" id="SSF63411">
    <property type="entry name" value="LuxS/MPP-like metallohydrolase"/>
    <property type="match status" value="2"/>
</dbReference>
<dbReference type="InterPro" id="IPR011249">
    <property type="entry name" value="Metalloenz_LuxS/M16"/>
</dbReference>
<dbReference type="InterPro" id="IPR007863">
    <property type="entry name" value="Peptidase_M16_C"/>
</dbReference>
<dbReference type="RefSeq" id="WP_226392581.1">
    <property type="nucleotide sequence ID" value="NZ_JADCKB010000010.1"/>
</dbReference>
<feature type="domain" description="Peptidase M16 N-terminal" evidence="1">
    <location>
        <begin position="65"/>
        <end position="178"/>
    </location>
</feature>
<accession>A0A9D5R8J6</accession>
<dbReference type="Pfam" id="PF05193">
    <property type="entry name" value="Peptidase_M16_C"/>
    <property type="match status" value="1"/>
</dbReference>
<reference evidence="3" key="1">
    <citation type="submission" date="2020-10" db="EMBL/GenBank/DDBJ databases">
        <title>ChiBAC.</title>
        <authorList>
            <person name="Zenner C."/>
            <person name="Hitch T.C.A."/>
            <person name="Clavel T."/>
        </authorList>
    </citation>
    <scope>NUCLEOTIDE SEQUENCE</scope>
    <source>
        <strain evidence="3">DSM 107454</strain>
    </source>
</reference>
<proteinExistence type="predicted"/>
<evidence type="ECO:0000259" key="1">
    <source>
        <dbReference type="Pfam" id="PF00675"/>
    </source>
</evidence>
<keyword evidence="4" id="KW-1185">Reference proteome</keyword>
<dbReference type="PANTHER" id="PTHR11851:SF134">
    <property type="entry name" value="ZINC-DEPENDENT PROTEASE"/>
    <property type="match status" value="1"/>
</dbReference>
<dbReference type="PANTHER" id="PTHR11851">
    <property type="entry name" value="METALLOPROTEASE"/>
    <property type="match status" value="1"/>
</dbReference>
<evidence type="ECO:0000313" key="3">
    <source>
        <dbReference type="EMBL" id="MBE5040032.1"/>
    </source>
</evidence>
<dbReference type="AlphaFoldDB" id="A0A9D5R8J6"/>
<dbReference type="GO" id="GO:0046872">
    <property type="term" value="F:metal ion binding"/>
    <property type="evidence" value="ECO:0007669"/>
    <property type="project" value="InterPro"/>
</dbReference>
<feature type="domain" description="Peptidase M16 C-terminal" evidence="2">
    <location>
        <begin position="185"/>
        <end position="364"/>
    </location>
</feature>
<dbReference type="Proteomes" id="UP000806542">
    <property type="component" value="Unassembled WGS sequence"/>
</dbReference>
<evidence type="ECO:0000259" key="2">
    <source>
        <dbReference type="Pfam" id="PF05193"/>
    </source>
</evidence>
<dbReference type="NCBIfam" id="NF047421">
    <property type="entry name" value="YfmH_fam"/>
    <property type="match status" value="1"/>
</dbReference>
<sequence length="428" mass="48754">MEIKCQKNERLQEEMLYAKHDSGLSVYVFPKKGFSKYYAIYGTEYGSVDRVFQVPGETEMTTVPDGIAHYLEHKMFEEEGGGNAFDRFAATGASSNAFTSFDMTAYLFTCTNRFYENLEILLDFVNHPYFTDENVAKEQGIIGQEIKMYEDDPEWRVFFNTLTAMFHNNPVKIDIAGTVESISHITPKVLYQCYNTFYNPANMVLVLVGDVDMERALQCVDKYVDVSRNLGKIARPQVEEPQERVQEYIEQKLTVSQPMFRIGFKDNQMAVSGDAMLKKEIATELILETAFGKTSDFYMELYETGLIDNTFDAETDITKAYGFSLIGGESKDPQAVYEKVKERLRSLQNNGIPAEELSRARKVLKSGNIRIFNNVESMGNAFIRHIFAGYQPLMVGDMVDSVTEEEVALRLKEHFDTENSVLSVIRPA</sequence>
<comment type="caution">
    <text evidence="3">The sequence shown here is derived from an EMBL/GenBank/DDBJ whole genome shotgun (WGS) entry which is preliminary data.</text>
</comment>
<dbReference type="Pfam" id="PF00675">
    <property type="entry name" value="Peptidase_M16"/>
    <property type="match status" value="1"/>
</dbReference>
<dbReference type="InterPro" id="IPR050361">
    <property type="entry name" value="MPP/UQCRC_Complex"/>
</dbReference>
<dbReference type="EMBL" id="JADCKB010000010">
    <property type="protein sequence ID" value="MBE5040032.1"/>
    <property type="molecule type" value="Genomic_DNA"/>
</dbReference>
<evidence type="ECO:0000313" key="4">
    <source>
        <dbReference type="Proteomes" id="UP000806542"/>
    </source>
</evidence>
<dbReference type="Gene3D" id="3.30.830.10">
    <property type="entry name" value="Metalloenzyme, LuxS/M16 peptidase-like"/>
    <property type="match status" value="2"/>
</dbReference>